<reference evidence="1 2" key="1">
    <citation type="submission" date="2019-02" db="EMBL/GenBank/DDBJ databases">
        <title>Opniocepnalus argus genome.</title>
        <authorList>
            <person name="Zhou C."/>
            <person name="Xiao S."/>
        </authorList>
    </citation>
    <scope>NUCLEOTIDE SEQUENCE [LARGE SCALE GENOMIC DNA]</scope>
    <source>
        <strain evidence="1">OARG1902GOOAL</strain>
        <tissue evidence="1">Muscle</tissue>
    </source>
</reference>
<name>A0A6G1QBN5_CHAAH</name>
<sequence length="53" mass="5993">MQALLICSFDTGTILKDRLSVLPQQLHHSDYITVVWGLVECLFYSLAVTVPAW</sequence>
<protein>
    <submittedName>
        <fullName evidence="1">Uncharacterized protein</fullName>
    </submittedName>
</protein>
<organism evidence="1 2">
    <name type="scientific">Channa argus</name>
    <name type="common">Northern snakehead</name>
    <name type="synonym">Ophicephalus argus</name>
    <dbReference type="NCBI Taxonomy" id="215402"/>
    <lineage>
        <taxon>Eukaryota</taxon>
        <taxon>Metazoa</taxon>
        <taxon>Chordata</taxon>
        <taxon>Craniata</taxon>
        <taxon>Vertebrata</taxon>
        <taxon>Euteleostomi</taxon>
        <taxon>Actinopterygii</taxon>
        <taxon>Neopterygii</taxon>
        <taxon>Teleostei</taxon>
        <taxon>Neoteleostei</taxon>
        <taxon>Acanthomorphata</taxon>
        <taxon>Anabantaria</taxon>
        <taxon>Anabantiformes</taxon>
        <taxon>Channoidei</taxon>
        <taxon>Channidae</taxon>
        <taxon>Channa</taxon>
    </lineage>
</organism>
<dbReference type="EMBL" id="CM015726">
    <property type="protein sequence ID" value="KAF3699897.1"/>
    <property type="molecule type" value="Genomic_DNA"/>
</dbReference>
<evidence type="ECO:0000313" key="2">
    <source>
        <dbReference type="Proteomes" id="UP000503349"/>
    </source>
</evidence>
<dbReference type="Proteomes" id="UP000503349">
    <property type="component" value="Chromosome 15"/>
</dbReference>
<gene>
    <name evidence="1" type="ORF">EXN66_Car015584</name>
</gene>
<dbReference type="AlphaFoldDB" id="A0A6G1QBN5"/>
<reference evidence="2" key="2">
    <citation type="submission" date="2019-02" db="EMBL/GenBank/DDBJ databases">
        <title>Opniocepnalus argus Var Kimnra genome.</title>
        <authorList>
            <person name="Zhou C."/>
            <person name="Xiao S."/>
        </authorList>
    </citation>
    <scope>NUCLEOTIDE SEQUENCE [LARGE SCALE GENOMIC DNA]</scope>
</reference>
<accession>A0A6G1QBN5</accession>
<proteinExistence type="predicted"/>
<keyword evidence="2" id="KW-1185">Reference proteome</keyword>
<evidence type="ECO:0000313" key="1">
    <source>
        <dbReference type="EMBL" id="KAF3699897.1"/>
    </source>
</evidence>